<dbReference type="HOGENOM" id="CLU_1874452_0_0_0"/>
<feature type="region of interest" description="Disordered" evidence="1">
    <location>
        <begin position="1"/>
        <end position="21"/>
    </location>
</feature>
<dbReference type="AlphaFoldDB" id="H0UMK2"/>
<dbReference type="EMBL" id="CM001376">
    <property type="protein sequence ID" value="EHM13705.1"/>
    <property type="molecule type" value="Genomic_DNA"/>
</dbReference>
<evidence type="ECO:0000259" key="2">
    <source>
        <dbReference type="Pfam" id="PF06114"/>
    </source>
</evidence>
<dbReference type="Proteomes" id="UP000003806">
    <property type="component" value="Chromosome"/>
</dbReference>
<dbReference type="InterPro" id="IPR010359">
    <property type="entry name" value="IrrE_HExxH"/>
</dbReference>
<feature type="domain" description="IrrE N-terminal-like" evidence="2">
    <location>
        <begin position="63"/>
        <end position="132"/>
    </location>
</feature>
<gene>
    <name evidence="3" type="ORF">JonanDRAFT_1341</name>
</gene>
<dbReference type="OrthoDB" id="4701at2"/>
<evidence type="ECO:0000256" key="1">
    <source>
        <dbReference type="SAM" id="MobiDB-lite"/>
    </source>
</evidence>
<feature type="compositionally biased region" description="Low complexity" evidence="1">
    <location>
        <begin position="1"/>
        <end position="11"/>
    </location>
</feature>
<dbReference type="Pfam" id="PF06114">
    <property type="entry name" value="Peptidase_M78"/>
    <property type="match status" value="1"/>
</dbReference>
<dbReference type="STRING" id="885272.JonanDRAFT_1341"/>
<dbReference type="eggNOG" id="COG2856">
    <property type="taxonomic scope" value="Bacteria"/>
</dbReference>
<accession>H0UMK2</accession>
<dbReference type="Gene3D" id="1.10.10.2910">
    <property type="match status" value="1"/>
</dbReference>
<evidence type="ECO:0000313" key="4">
    <source>
        <dbReference type="Proteomes" id="UP000003806"/>
    </source>
</evidence>
<reference evidence="3 4" key="1">
    <citation type="submission" date="2011-11" db="EMBL/GenBank/DDBJ databases">
        <title>The Noncontiguous Finished genome of Jonquetella anthropi DSM 22815.</title>
        <authorList>
            <consortium name="US DOE Joint Genome Institute (JGI-PGF)"/>
            <person name="Lucas S."/>
            <person name="Copeland A."/>
            <person name="Lapidus A."/>
            <person name="Glavina del Rio T."/>
            <person name="Dalin E."/>
            <person name="Tice H."/>
            <person name="Bruce D."/>
            <person name="Goodwin L."/>
            <person name="Pitluck S."/>
            <person name="Peters L."/>
            <person name="Mikhailova N."/>
            <person name="Held B."/>
            <person name="Kyrpides N."/>
            <person name="Mavromatis K."/>
            <person name="Ivanova N."/>
            <person name="Markowitz V."/>
            <person name="Cheng J.-F."/>
            <person name="Hugenholtz P."/>
            <person name="Woyke T."/>
            <person name="Wu D."/>
            <person name="Gronow S."/>
            <person name="Wellnitz S."/>
            <person name="Brambilla E."/>
            <person name="Klenk H.-P."/>
            <person name="Eisen J.A."/>
        </authorList>
    </citation>
    <scope>NUCLEOTIDE SEQUENCE [LARGE SCALE GENOMIC DNA]</scope>
    <source>
        <strain evidence="3 4">DSM 22815</strain>
    </source>
</reference>
<proteinExistence type="predicted"/>
<name>H0UMK2_9BACT</name>
<protein>
    <submittedName>
        <fullName evidence="3">Putative Zn peptidase</fullName>
    </submittedName>
</protein>
<organism evidence="3 4">
    <name type="scientific">Jonquetella anthropi DSM 22815</name>
    <dbReference type="NCBI Taxonomy" id="885272"/>
    <lineage>
        <taxon>Bacteria</taxon>
        <taxon>Thermotogati</taxon>
        <taxon>Synergistota</taxon>
        <taxon>Synergistia</taxon>
        <taxon>Synergistales</taxon>
        <taxon>Dethiosulfovibrionaceae</taxon>
        <taxon>Jonquetella</taxon>
    </lineage>
</organism>
<dbReference type="RefSeq" id="WP_008521870.1">
    <property type="nucleotide sequence ID" value="NZ_CM001376.1"/>
</dbReference>
<sequence>MNDQEPQLEFSFPPPPESVPSWAESEAKKWRDLDDFQLQVRLEEDTGLKVDFHHAPLSPRLWAFTYVRRELGRGRIYVNADLPYIWQQFAFYHELHHLLHDHKGCYFWSQTLVPLSRFETQADLFAWAAVLPLWEEAGTEW</sequence>
<keyword evidence="4" id="KW-1185">Reference proteome</keyword>
<evidence type="ECO:0000313" key="3">
    <source>
        <dbReference type="EMBL" id="EHM13705.1"/>
    </source>
</evidence>